<dbReference type="Proteomes" id="UP000321389">
    <property type="component" value="Chromosome"/>
</dbReference>
<dbReference type="SUPFAM" id="SSF52096">
    <property type="entry name" value="ClpP/crotonase"/>
    <property type="match status" value="1"/>
</dbReference>
<proteinExistence type="inferred from homology"/>
<dbReference type="CDD" id="cd06558">
    <property type="entry name" value="crotonase-like"/>
    <property type="match status" value="1"/>
</dbReference>
<comment type="similarity">
    <text evidence="1">Belongs to the enoyl-CoA hydratase/isomerase family.</text>
</comment>
<dbReference type="AlphaFoldDB" id="A0A5B8L0C5"/>
<sequence length="255" mass="27125">MSKQVVLTFSNDVATIELNRPEKLNAVGQELADALEAAVEEVAAQGARCAVISGRGRAFCVGADLGGGNKDDPVAAEAWINRIVTLLNGVQQLPCPLVSYVHGYALGLGASLAMAADLVLATDEAQFGFPEVHHGLVPGVTMALLAERVNILTAGEIILFGERFDASKAAQYGLVNEVVPVSDGQSALDDWTQRLSRGSPMAMRASKRLLREMLSLTPKSRMAAGADAVLVGRQTEDAKEGFVAFRDKRKPRWAP</sequence>
<evidence type="ECO:0000313" key="3">
    <source>
        <dbReference type="Proteomes" id="UP000321389"/>
    </source>
</evidence>
<dbReference type="InterPro" id="IPR001753">
    <property type="entry name" value="Enoyl-CoA_hydra/iso"/>
</dbReference>
<dbReference type="InterPro" id="IPR029045">
    <property type="entry name" value="ClpP/crotonase-like_dom_sf"/>
</dbReference>
<gene>
    <name evidence="2" type="ORF">FQ775_13575</name>
</gene>
<keyword evidence="3" id="KW-1185">Reference proteome</keyword>
<dbReference type="EMBL" id="CP042301">
    <property type="protein sequence ID" value="QDZ01326.2"/>
    <property type="molecule type" value="Genomic_DNA"/>
</dbReference>
<evidence type="ECO:0000256" key="1">
    <source>
        <dbReference type="ARBA" id="ARBA00005254"/>
    </source>
</evidence>
<protein>
    <submittedName>
        <fullName evidence="2">Enoyl-CoA hydratase/isomerase family protein</fullName>
    </submittedName>
</protein>
<dbReference type="KEGG" id="niy:FQ775_13575"/>
<dbReference type="PANTHER" id="PTHR42964:SF1">
    <property type="entry name" value="POLYKETIDE BIOSYNTHESIS ENOYL-COA HYDRATASE PKSH-RELATED"/>
    <property type="match status" value="1"/>
</dbReference>
<evidence type="ECO:0000313" key="2">
    <source>
        <dbReference type="EMBL" id="QDZ01326.2"/>
    </source>
</evidence>
<organism evidence="2 3">
    <name type="scientific">Nitratireductor mangrovi</name>
    <dbReference type="NCBI Taxonomy" id="2599600"/>
    <lineage>
        <taxon>Bacteria</taxon>
        <taxon>Pseudomonadati</taxon>
        <taxon>Pseudomonadota</taxon>
        <taxon>Alphaproteobacteria</taxon>
        <taxon>Hyphomicrobiales</taxon>
        <taxon>Phyllobacteriaceae</taxon>
        <taxon>Nitratireductor</taxon>
    </lineage>
</organism>
<dbReference type="RefSeq" id="WP_167813102.1">
    <property type="nucleotide sequence ID" value="NZ_CP042301.2"/>
</dbReference>
<reference evidence="2" key="1">
    <citation type="submission" date="2020-04" db="EMBL/GenBank/DDBJ databases">
        <title>Nitratireductor sp. nov. isolated from mangrove soil.</title>
        <authorList>
            <person name="Ye Y."/>
        </authorList>
    </citation>
    <scope>NUCLEOTIDE SEQUENCE</scope>
    <source>
        <strain evidence="2">SY7</strain>
    </source>
</reference>
<dbReference type="Pfam" id="PF00378">
    <property type="entry name" value="ECH_1"/>
    <property type="match status" value="1"/>
</dbReference>
<dbReference type="GO" id="GO:0016853">
    <property type="term" value="F:isomerase activity"/>
    <property type="evidence" value="ECO:0007669"/>
    <property type="project" value="UniProtKB-KW"/>
</dbReference>
<dbReference type="InterPro" id="IPR051683">
    <property type="entry name" value="Enoyl-CoA_Hydratase/Isomerase"/>
</dbReference>
<dbReference type="PANTHER" id="PTHR42964">
    <property type="entry name" value="ENOYL-COA HYDRATASE"/>
    <property type="match status" value="1"/>
</dbReference>
<name>A0A5B8L0C5_9HYPH</name>
<dbReference type="Gene3D" id="3.90.226.10">
    <property type="entry name" value="2-enoyl-CoA Hydratase, Chain A, domain 1"/>
    <property type="match status" value="1"/>
</dbReference>
<accession>A0A5B8L0C5</accession>